<dbReference type="EMBL" id="CP121682">
    <property type="protein sequence ID" value="WGD43135.1"/>
    <property type="molecule type" value="Genomic_DNA"/>
</dbReference>
<proteinExistence type="predicted"/>
<evidence type="ECO:0000256" key="1">
    <source>
        <dbReference type="SAM" id="MobiDB-lite"/>
    </source>
</evidence>
<accession>A0ABY8K8F8</accession>
<dbReference type="RefSeq" id="WP_279336187.1">
    <property type="nucleotide sequence ID" value="NZ_CP121682.1"/>
</dbReference>
<evidence type="ECO:0000313" key="3">
    <source>
        <dbReference type="Proteomes" id="UP001216440"/>
    </source>
</evidence>
<keyword evidence="3" id="KW-1185">Reference proteome</keyword>
<gene>
    <name evidence="2" type="ORF">PYS65_25030</name>
</gene>
<organism evidence="2 3">
    <name type="scientific">Streptomyces cathayae</name>
    <dbReference type="NCBI Taxonomy" id="3031124"/>
    <lineage>
        <taxon>Bacteria</taxon>
        <taxon>Bacillati</taxon>
        <taxon>Actinomycetota</taxon>
        <taxon>Actinomycetes</taxon>
        <taxon>Kitasatosporales</taxon>
        <taxon>Streptomycetaceae</taxon>
        <taxon>Streptomyces</taxon>
    </lineage>
</organism>
<name>A0ABY8K8F8_9ACTN</name>
<dbReference type="Proteomes" id="UP001216440">
    <property type="component" value="Chromosome"/>
</dbReference>
<protein>
    <submittedName>
        <fullName evidence="2">Uncharacterized protein</fullName>
    </submittedName>
</protein>
<reference evidence="2 3" key="1">
    <citation type="submission" date="2023-03" db="EMBL/GenBank/DDBJ databases">
        <authorList>
            <person name="Mo P."/>
        </authorList>
    </citation>
    <scope>NUCLEOTIDE SEQUENCE [LARGE SCALE GENOMIC DNA]</scope>
    <source>
        <strain evidence="2 3">HUAS 5</strain>
    </source>
</reference>
<feature type="region of interest" description="Disordered" evidence="1">
    <location>
        <begin position="25"/>
        <end position="48"/>
    </location>
</feature>
<sequence>MSVPGRRRRSGNLTLRTKDLHTSALSTILPDLDEDGEPRPDVPVGAPS</sequence>
<evidence type="ECO:0000313" key="2">
    <source>
        <dbReference type="EMBL" id="WGD43135.1"/>
    </source>
</evidence>